<dbReference type="Proteomes" id="UP001257739">
    <property type="component" value="Unassembled WGS sequence"/>
</dbReference>
<dbReference type="EMBL" id="JAVDWH010000001">
    <property type="protein sequence ID" value="MDR7087884.1"/>
    <property type="molecule type" value="Genomic_DNA"/>
</dbReference>
<protein>
    <recommendedName>
        <fullName evidence="3">DUF222 domain-containing protein</fullName>
    </recommendedName>
</protein>
<name>A0ABU1URS0_9ACTN</name>
<gene>
    <name evidence="1" type="ORF">J2X11_002723</name>
</gene>
<reference evidence="1 2" key="1">
    <citation type="submission" date="2023-07" db="EMBL/GenBank/DDBJ databases">
        <title>Sorghum-associated microbial communities from plants grown in Nebraska, USA.</title>
        <authorList>
            <person name="Schachtman D."/>
        </authorList>
    </citation>
    <scope>NUCLEOTIDE SEQUENCE [LARGE SCALE GENOMIC DNA]</scope>
    <source>
        <strain evidence="1 2">BE248</strain>
    </source>
</reference>
<dbReference type="RefSeq" id="WP_309972040.1">
    <property type="nucleotide sequence ID" value="NZ_JAVDWH010000001.1"/>
</dbReference>
<evidence type="ECO:0000313" key="1">
    <source>
        <dbReference type="EMBL" id="MDR7087884.1"/>
    </source>
</evidence>
<evidence type="ECO:0008006" key="3">
    <source>
        <dbReference type="Google" id="ProtNLM"/>
    </source>
</evidence>
<evidence type="ECO:0000313" key="2">
    <source>
        <dbReference type="Proteomes" id="UP001257739"/>
    </source>
</evidence>
<comment type="caution">
    <text evidence="1">The sequence shown here is derived from an EMBL/GenBank/DDBJ whole genome shotgun (WGS) entry which is preliminary data.</text>
</comment>
<sequence>MATSAPDGSAHELADLLAQAIAKIDPTIARRLDTDPQAHLDLIVLTSRAHAETRALNLSAVSSARSAGWSWEAIGTALGMSKQAAQQRFGIKSDDHEDSPEQRRLVGLIAANEIEQLNEWGAQGWHSIAYGPGFHDVEKSKTRWEHRRAVVGSRRARDLDSKGWERIGTMWFPWIYFKRQVAGPLEPPESP</sequence>
<accession>A0ABU1URS0</accession>
<keyword evidence="2" id="KW-1185">Reference proteome</keyword>
<proteinExistence type="predicted"/>
<organism evidence="1 2">
    <name type="scientific">Aeromicrobium panaciterrae</name>
    <dbReference type="NCBI Taxonomy" id="363861"/>
    <lineage>
        <taxon>Bacteria</taxon>
        <taxon>Bacillati</taxon>
        <taxon>Actinomycetota</taxon>
        <taxon>Actinomycetes</taxon>
        <taxon>Propionibacteriales</taxon>
        <taxon>Nocardioidaceae</taxon>
        <taxon>Aeromicrobium</taxon>
    </lineage>
</organism>